<feature type="signal peptide" evidence="4">
    <location>
        <begin position="1"/>
        <end position="19"/>
    </location>
</feature>
<evidence type="ECO:0000256" key="4">
    <source>
        <dbReference type="SAM" id="SignalP"/>
    </source>
</evidence>
<keyword evidence="7" id="KW-1185">Reference proteome</keyword>
<dbReference type="Proteomes" id="UP000319801">
    <property type="component" value="Unassembled WGS sequence"/>
</dbReference>
<keyword evidence="3" id="KW-1280">Immunoglobulin</keyword>
<sequence length="177" mass="19131">MISTSLLLLLLAAIHCVQCVELIQSGSTVLTPDQSLTLTCKVSGYSLTDTAYCTHWIRQPAGKALEWVGCICGSGIKCVELVQPAVMLVKPGESFLVPCKVTGYSVTGGICTNWIRQKGRVLEWIGWYCNSGNTGSADSLKNNIHFSSESSSNTVTLHGQNFQTEDAAVYYCARDAQ</sequence>
<dbReference type="GO" id="GO:0019814">
    <property type="term" value="C:immunoglobulin complex"/>
    <property type="evidence" value="ECO:0007669"/>
    <property type="project" value="UniProtKB-KW"/>
</dbReference>
<keyword evidence="2" id="KW-1064">Adaptive immunity</keyword>
<dbReference type="InterPro" id="IPR050199">
    <property type="entry name" value="IgHV"/>
</dbReference>
<evidence type="ECO:0000256" key="3">
    <source>
        <dbReference type="ARBA" id="ARBA00043265"/>
    </source>
</evidence>
<dbReference type="PROSITE" id="PS50835">
    <property type="entry name" value="IG_LIKE"/>
    <property type="match status" value="1"/>
</dbReference>
<reference evidence="6 7" key="1">
    <citation type="journal article" date="2019" name="Genome Biol. Evol.">
        <title>Whole-Genome Sequencing of the Giant Devil Catfish, Bagarius yarrelli.</title>
        <authorList>
            <person name="Jiang W."/>
            <person name="Lv Y."/>
            <person name="Cheng L."/>
            <person name="Yang K."/>
            <person name="Chao B."/>
            <person name="Wang X."/>
            <person name="Li Y."/>
            <person name="Pan X."/>
            <person name="You X."/>
            <person name="Zhang Y."/>
            <person name="Yang J."/>
            <person name="Li J."/>
            <person name="Zhang X."/>
            <person name="Liu S."/>
            <person name="Sun C."/>
            <person name="Yang J."/>
            <person name="Shi Q."/>
        </authorList>
    </citation>
    <scope>NUCLEOTIDE SEQUENCE [LARGE SCALE GENOMIC DNA]</scope>
    <source>
        <strain evidence="6">JWS20170419001</strain>
        <tissue evidence="6">Muscle</tissue>
    </source>
</reference>
<evidence type="ECO:0000256" key="1">
    <source>
        <dbReference type="ARBA" id="ARBA00022859"/>
    </source>
</evidence>
<feature type="domain" description="Ig-like" evidence="5">
    <location>
        <begin position="60"/>
        <end position="177"/>
    </location>
</feature>
<dbReference type="Gene3D" id="2.60.40.10">
    <property type="entry name" value="Immunoglobulins"/>
    <property type="match status" value="2"/>
</dbReference>
<proteinExistence type="predicted"/>
<dbReference type="AlphaFoldDB" id="A0A556TVK4"/>
<dbReference type="InterPro" id="IPR007110">
    <property type="entry name" value="Ig-like_dom"/>
</dbReference>
<dbReference type="GO" id="GO:0005576">
    <property type="term" value="C:extracellular region"/>
    <property type="evidence" value="ECO:0007669"/>
    <property type="project" value="UniProtKB-ARBA"/>
</dbReference>
<organism evidence="6 7">
    <name type="scientific">Bagarius yarrelli</name>
    <name type="common">Goonch</name>
    <name type="synonym">Bagrus yarrelli</name>
    <dbReference type="NCBI Taxonomy" id="175774"/>
    <lineage>
        <taxon>Eukaryota</taxon>
        <taxon>Metazoa</taxon>
        <taxon>Chordata</taxon>
        <taxon>Craniata</taxon>
        <taxon>Vertebrata</taxon>
        <taxon>Euteleostomi</taxon>
        <taxon>Actinopterygii</taxon>
        <taxon>Neopterygii</taxon>
        <taxon>Teleostei</taxon>
        <taxon>Ostariophysi</taxon>
        <taxon>Siluriformes</taxon>
        <taxon>Sisoridae</taxon>
        <taxon>Sisorinae</taxon>
        <taxon>Bagarius</taxon>
    </lineage>
</organism>
<accession>A0A556TVK4</accession>
<dbReference type="InterPro" id="IPR013783">
    <property type="entry name" value="Ig-like_fold"/>
</dbReference>
<dbReference type="Pfam" id="PF07686">
    <property type="entry name" value="V-set"/>
    <property type="match status" value="1"/>
</dbReference>
<evidence type="ECO:0000313" key="6">
    <source>
        <dbReference type="EMBL" id="TSK87418.1"/>
    </source>
</evidence>
<dbReference type="PANTHER" id="PTHR23266">
    <property type="entry name" value="IMMUNOGLOBULIN HEAVY CHAIN"/>
    <property type="match status" value="1"/>
</dbReference>
<dbReference type="SUPFAM" id="SSF48726">
    <property type="entry name" value="Immunoglobulin"/>
    <property type="match status" value="2"/>
</dbReference>
<dbReference type="GO" id="GO:0002250">
    <property type="term" value="P:adaptive immune response"/>
    <property type="evidence" value="ECO:0007669"/>
    <property type="project" value="UniProtKB-KW"/>
</dbReference>
<name>A0A556TVK4_BAGYA</name>
<feature type="chain" id="PRO_5022242473" evidence="4">
    <location>
        <begin position="20"/>
        <end position="177"/>
    </location>
</feature>
<keyword evidence="4" id="KW-0732">Signal</keyword>
<keyword evidence="1" id="KW-0391">Immunity</keyword>
<evidence type="ECO:0000313" key="7">
    <source>
        <dbReference type="Proteomes" id="UP000319801"/>
    </source>
</evidence>
<dbReference type="SMART" id="SM00406">
    <property type="entry name" value="IGv"/>
    <property type="match status" value="1"/>
</dbReference>
<comment type="caution">
    <text evidence="6">The sequence shown here is derived from an EMBL/GenBank/DDBJ whole genome shotgun (WGS) entry which is preliminary data.</text>
</comment>
<evidence type="ECO:0000256" key="2">
    <source>
        <dbReference type="ARBA" id="ARBA00023130"/>
    </source>
</evidence>
<dbReference type="EMBL" id="VCAZ01000022">
    <property type="protein sequence ID" value="TSK87418.1"/>
    <property type="molecule type" value="Genomic_DNA"/>
</dbReference>
<dbReference type="InterPro" id="IPR036179">
    <property type="entry name" value="Ig-like_dom_sf"/>
</dbReference>
<evidence type="ECO:0000259" key="5">
    <source>
        <dbReference type="PROSITE" id="PS50835"/>
    </source>
</evidence>
<dbReference type="InterPro" id="IPR013106">
    <property type="entry name" value="Ig_V-set"/>
</dbReference>
<gene>
    <name evidence="6" type="ORF">Baya_4132</name>
</gene>
<dbReference type="OrthoDB" id="8694217at2759"/>
<protein>
    <submittedName>
        <fullName evidence="6">Ig heavy chain V region 1B43</fullName>
    </submittedName>
</protein>